<sequence length="248" mass="27321">MSQKDNGLGEQALSKLAEMTLASQLDEVEELDVNVNTDPIKLVQGQVDSATISGTGMVMKSDLRMEKIEMKTSAISINPLSVAFGQIELKHPTQATAEVVLTEVDINRAFNSDYILKKLQGLEIAVEGNQNTIDTQAVEFKLPGDGRFFLQAYLISRPKGESSKIAFTALPEVSLDRKTIQLKDIQYSQGEKVSPELTQALIEESSELLNLDNFNLKGVNLRIQRLNLEHQKITLLAEADVESFPSAS</sequence>
<keyword evidence="2" id="KW-1185">Reference proteome</keyword>
<evidence type="ECO:0000313" key="1">
    <source>
        <dbReference type="EMBL" id="CUR30363.1"/>
    </source>
</evidence>
<dbReference type="OrthoDB" id="420681at2"/>
<evidence type="ECO:0008006" key="3">
    <source>
        <dbReference type="Google" id="ProtNLM"/>
    </source>
</evidence>
<dbReference type="EMBL" id="CZDF01000112">
    <property type="protein sequence ID" value="CUR30363.1"/>
    <property type="molecule type" value="Genomic_DNA"/>
</dbReference>
<evidence type="ECO:0000313" key="2">
    <source>
        <dbReference type="Proteomes" id="UP000184315"/>
    </source>
</evidence>
<dbReference type="AlphaFoldDB" id="A0A1J1LCD1"/>
<dbReference type="InterPro" id="IPR021373">
    <property type="entry name" value="DUF2993"/>
</dbReference>
<accession>A0A1J1LCD1</accession>
<protein>
    <recommendedName>
        <fullName evidence="3">DUF2993 domain-containing protein</fullName>
    </recommendedName>
</protein>
<dbReference type="RefSeq" id="WP_072716834.1">
    <property type="nucleotide sequence ID" value="NZ_LN889758.1"/>
</dbReference>
<dbReference type="STRING" id="671072.PL921420026"/>
<name>A0A1J1LCD1_9CYAN</name>
<organism evidence="1 2">
    <name type="scientific">Planktothrix tepida PCC 9214</name>
    <dbReference type="NCBI Taxonomy" id="671072"/>
    <lineage>
        <taxon>Bacteria</taxon>
        <taxon>Bacillati</taxon>
        <taxon>Cyanobacteriota</taxon>
        <taxon>Cyanophyceae</taxon>
        <taxon>Oscillatoriophycideae</taxon>
        <taxon>Oscillatoriales</taxon>
        <taxon>Microcoleaceae</taxon>
        <taxon>Planktothrix</taxon>
    </lineage>
</organism>
<dbReference type="Proteomes" id="UP000184315">
    <property type="component" value="Unassembled WGS sequence"/>
</dbReference>
<proteinExistence type="predicted"/>
<reference evidence="2" key="1">
    <citation type="submission" date="2015-10" db="EMBL/GenBank/DDBJ databases">
        <authorList>
            <person name="Regsiter A."/>
            <person name="william w."/>
        </authorList>
    </citation>
    <scope>NUCLEOTIDE SEQUENCE [LARGE SCALE GENOMIC DNA]</scope>
</reference>
<dbReference type="Pfam" id="PF11209">
    <property type="entry name" value="LmeA"/>
    <property type="match status" value="1"/>
</dbReference>
<gene>
    <name evidence="1" type="ORF">PL921420026</name>
</gene>